<dbReference type="Gene3D" id="3.30.2010.10">
    <property type="entry name" value="Metalloproteases ('zincins'), catalytic domain"/>
    <property type="match status" value="1"/>
</dbReference>
<dbReference type="InterPro" id="IPR032456">
    <property type="entry name" value="Peptidase_M48_N"/>
</dbReference>
<sequence length="422" mass="49216">MRRWLTAAVLGYFLYGLFIYWYLFMTSDGALPQHLEGTPADPKTFMNGRELLLSEQYSKIKDFLFFVTAPFEWFLFLVMLITGLARKFQHWAEGTSRFFAVRTAIFWFWVSLVISAVSLPVEYISYHLSKSYHISTQTFPSWMKDQLIDFWTNYAIMVLIVGVLVFLIRKFKKRWWLAAWGLSVPFTLFLMFLQPVVLDPLYNDFYPLKNKELETKILEVAKRADIPAEHVYEVNMSEKTNSMNAYVTGIGSNSRIVLWDTTLKKLDEKEILFIMAHEMGHYVMKHIYVGIGGYLLLSLAGLYLVKQLMDWLIRQRGKRLNIESPKELAAMPLFFLLIGVLSFASSPLTNAVSRMQEKSADMYAIEMTRDKESAVRSFQELSRSGLSRVNPPELVKQFRYTHPTMAERITYMDELVILENKK</sequence>
<keyword evidence="4 6" id="KW-0862">Zinc</keyword>
<keyword evidence="1 6" id="KW-0645">Protease</keyword>
<protein>
    <submittedName>
        <fullName evidence="10">M48 family metallopeptidase</fullName>
    </submittedName>
</protein>
<comment type="caution">
    <text evidence="10">The sequence shown here is derived from an EMBL/GenBank/DDBJ whole genome shotgun (WGS) entry which is preliminary data.</text>
</comment>
<keyword evidence="7" id="KW-1133">Transmembrane helix</keyword>
<keyword evidence="5 6" id="KW-0482">Metalloprotease</keyword>
<feature type="transmembrane region" description="Helical" evidence="7">
    <location>
        <begin position="148"/>
        <end position="168"/>
    </location>
</feature>
<evidence type="ECO:0000259" key="9">
    <source>
        <dbReference type="Pfam" id="PF16491"/>
    </source>
</evidence>
<dbReference type="Pfam" id="PF01435">
    <property type="entry name" value="Peptidase_M48"/>
    <property type="match status" value="1"/>
</dbReference>
<evidence type="ECO:0000313" key="11">
    <source>
        <dbReference type="Proteomes" id="UP000682403"/>
    </source>
</evidence>
<keyword evidence="7" id="KW-0812">Transmembrane</keyword>
<evidence type="ECO:0000259" key="8">
    <source>
        <dbReference type="Pfam" id="PF01435"/>
    </source>
</evidence>
<keyword evidence="2" id="KW-0479">Metal-binding</keyword>
<dbReference type="RefSeq" id="WP_211556972.1">
    <property type="nucleotide sequence ID" value="NZ_JAGVRK010000001.1"/>
</dbReference>
<accession>A0ABS5LC26</accession>
<dbReference type="CDD" id="cd07343">
    <property type="entry name" value="M48A_Zmpste24p_like"/>
    <property type="match status" value="1"/>
</dbReference>
<dbReference type="PANTHER" id="PTHR10120">
    <property type="entry name" value="CAAX PRENYL PROTEASE 1"/>
    <property type="match status" value="1"/>
</dbReference>
<feature type="transmembrane region" description="Helical" evidence="7">
    <location>
        <begin position="175"/>
        <end position="197"/>
    </location>
</feature>
<evidence type="ECO:0000256" key="7">
    <source>
        <dbReference type="SAM" id="Phobius"/>
    </source>
</evidence>
<keyword evidence="3 6" id="KW-0378">Hydrolase</keyword>
<evidence type="ECO:0000256" key="3">
    <source>
        <dbReference type="ARBA" id="ARBA00022801"/>
    </source>
</evidence>
<keyword evidence="11" id="KW-1185">Reference proteome</keyword>
<evidence type="ECO:0000256" key="4">
    <source>
        <dbReference type="ARBA" id="ARBA00022833"/>
    </source>
</evidence>
<evidence type="ECO:0000256" key="6">
    <source>
        <dbReference type="RuleBase" id="RU003983"/>
    </source>
</evidence>
<dbReference type="InterPro" id="IPR001915">
    <property type="entry name" value="Peptidase_M48"/>
</dbReference>
<evidence type="ECO:0000256" key="1">
    <source>
        <dbReference type="ARBA" id="ARBA00022670"/>
    </source>
</evidence>
<organism evidence="10 11">
    <name type="scientific">Metabacillus flavus</name>
    <dbReference type="NCBI Taxonomy" id="2823519"/>
    <lineage>
        <taxon>Bacteria</taxon>
        <taxon>Bacillati</taxon>
        <taxon>Bacillota</taxon>
        <taxon>Bacilli</taxon>
        <taxon>Bacillales</taxon>
        <taxon>Bacillaceae</taxon>
        <taxon>Metabacillus</taxon>
    </lineage>
</organism>
<feature type="domain" description="CAAX prenyl protease 1 N-terminal" evidence="9">
    <location>
        <begin position="38"/>
        <end position="203"/>
    </location>
</feature>
<dbReference type="EMBL" id="JAGVRK010000001">
    <property type="protein sequence ID" value="MBS2968285.1"/>
    <property type="molecule type" value="Genomic_DNA"/>
</dbReference>
<feature type="transmembrane region" description="Helical" evidence="7">
    <location>
        <begin position="287"/>
        <end position="305"/>
    </location>
</feature>
<name>A0ABS5LC26_9BACI</name>
<evidence type="ECO:0000313" key="10">
    <source>
        <dbReference type="EMBL" id="MBS2968285.1"/>
    </source>
</evidence>
<evidence type="ECO:0000256" key="2">
    <source>
        <dbReference type="ARBA" id="ARBA00022723"/>
    </source>
</evidence>
<comment type="cofactor">
    <cofactor evidence="6">
        <name>Zn(2+)</name>
        <dbReference type="ChEBI" id="CHEBI:29105"/>
    </cofactor>
    <text evidence="6">Binds 1 zinc ion per subunit.</text>
</comment>
<keyword evidence="7" id="KW-0472">Membrane</keyword>
<feature type="transmembrane region" description="Helical" evidence="7">
    <location>
        <begin position="7"/>
        <end position="24"/>
    </location>
</feature>
<feature type="transmembrane region" description="Helical" evidence="7">
    <location>
        <begin position="326"/>
        <end position="344"/>
    </location>
</feature>
<gene>
    <name evidence="10" type="ORF">J9317_05875</name>
</gene>
<dbReference type="Proteomes" id="UP000682403">
    <property type="component" value="Unassembled WGS sequence"/>
</dbReference>
<reference evidence="10 11" key="1">
    <citation type="submission" date="2021-04" db="EMBL/GenBank/DDBJ databases">
        <title>Metabacillus sp. strain KIGAM252 whole genome sequence.</title>
        <authorList>
            <person name="Seo M.-J."/>
            <person name="Cho E.-S."/>
            <person name="Hwang C.Y."/>
            <person name="Yoon D.J."/>
        </authorList>
    </citation>
    <scope>NUCLEOTIDE SEQUENCE [LARGE SCALE GENOMIC DNA]</scope>
    <source>
        <strain evidence="10 11">KIGAM252</strain>
    </source>
</reference>
<comment type="similarity">
    <text evidence="6">Belongs to the peptidase M48 family.</text>
</comment>
<feature type="transmembrane region" description="Helical" evidence="7">
    <location>
        <begin position="106"/>
        <end position="128"/>
    </location>
</feature>
<proteinExistence type="inferred from homology"/>
<feature type="domain" description="Peptidase M48" evidence="8">
    <location>
        <begin position="207"/>
        <end position="414"/>
    </location>
</feature>
<feature type="transmembrane region" description="Helical" evidence="7">
    <location>
        <begin position="63"/>
        <end position="85"/>
    </location>
</feature>
<dbReference type="Pfam" id="PF16491">
    <property type="entry name" value="Peptidase_M48_N"/>
    <property type="match status" value="1"/>
</dbReference>
<dbReference type="InterPro" id="IPR027057">
    <property type="entry name" value="CAXX_Prtase_1"/>
</dbReference>
<evidence type="ECO:0000256" key="5">
    <source>
        <dbReference type="ARBA" id="ARBA00023049"/>
    </source>
</evidence>